<dbReference type="Pfam" id="PF00270">
    <property type="entry name" value="DEAD"/>
    <property type="match status" value="1"/>
</dbReference>
<dbReference type="Proteomes" id="UP000507222">
    <property type="component" value="Unassembled WGS sequence"/>
</dbReference>
<proteinExistence type="predicted"/>
<evidence type="ECO:0000256" key="1">
    <source>
        <dbReference type="ARBA" id="ARBA00022741"/>
    </source>
</evidence>
<name>A0A6J5U423_PRUAR</name>
<keyword evidence="1" id="KW-0547">Nucleotide-binding</keyword>
<evidence type="ECO:0000313" key="6">
    <source>
        <dbReference type="EMBL" id="CAB4271160.1"/>
    </source>
</evidence>
<dbReference type="GO" id="GO:0004386">
    <property type="term" value="F:helicase activity"/>
    <property type="evidence" value="ECO:0007669"/>
    <property type="project" value="UniProtKB-KW"/>
</dbReference>
<evidence type="ECO:0000313" key="7">
    <source>
        <dbReference type="Proteomes" id="UP000507222"/>
    </source>
</evidence>
<evidence type="ECO:0000256" key="4">
    <source>
        <dbReference type="ARBA" id="ARBA00022840"/>
    </source>
</evidence>
<keyword evidence="4" id="KW-0067">ATP-binding</keyword>
<dbReference type="Gene3D" id="3.40.50.300">
    <property type="entry name" value="P-loop containing nucleotide triphosphate hydrolases"/>
    <property type="match status" value="1"/>
</dbReference>
<keyword evidence="3" id="KW-0347">Helicase</keyword>
<evidence type="ECO:0000256" key="3">
    <source>
        <dbReference type="ARBA" id="ARBA00022806"/>
    </source>
</evidence>
<dbReference type="InterPro" id="IPR027417">
    <property type="entry name" value="P-loop_NTPase"/>
</dbReference>
<gene>
    <name evidence="6" type="ORF">CURHAP_LOCUS17507</name>
</gene>
<keyword evidence="2" id="KW-0378">Hydrolase</keyword>
<dbReference type="GO" id="GO:0016787">
    <property type="term" value="F:hydrolase activity"/>
    <property type="evidence" value="ECO:0007669"/>
    <property type="project" value="UniProtKB-KW"/>
</dbReference>
<reference evidence="6 7" key="1">
    <citation type="submission" date="2020-05" db="EMBL/GenBank/DDBJ databases">
        <authorList>
            <person name="Campoy J."/>
            <person name="Schneeberger K."/>
            <person name="Spophaly S."/>
        </authorList>
    </citation>
    <scope>NUCLEOTIDE SEQUENCE [LARGE SCALE GENOMIC DNA]</scope>
    <source>
        <strain evidence="6">PruArmRojPasFocal</strain>
    </source>
</reference>
<accession>A0A6J5U423</accession>
<dbReference type="EMBL" id="CAEKDK010000002">
    <property type="protein sequence ID" value="CAB4271160.1"/>
    <property type="molecule type" value="Genomic_DNA"/>
</dbReference>
<dbReference type="PANTHER" id="PTHR47961">
    <property type="entry name" value="DNA POLYMERASE THETA, PUTATIVE (AFU_ORTHOLOGUE AFUA_1G05260)-RELATED"/>
    <property type="match status" value="1"/>
</dbReference>
<dbReference type="PANTHER" id="PTHR47961:SF13">
    <property type="entry name" value="ACTIVATING SIGNAL COINTEGRATOR 1 COMPLEX SUBUNIT 3"/>
    <property type="match status" value="1"/>
</dbReference>
<evidence type="ECO:0000256" key="2">
    <source>
        <dbReference type="ARBA" id="ARBA00022801"/>
    </source>
</evidence>
<dbReference type="AlphaFoldDB" id="A0A6J5U423"/>
<sequence length="272" mass="30432">MGCDCDCVNGKGKWELLVAPAADVKLFIRDRLLGFVKEKERTRVLSLTPSSGLANHHRRIKDGFDCQIVDDIPRACHLSHGPILTANMDRFRPLFNASPRSNFLVVHREDVANGGGLLIKLQHIYRERNAVADCLATWSHNLNMGCCFFEESPGVCALPRGTERKHRKGYEEVIPPTPTAQMKTWGKAGDEFSQAAFRGHNSLNRIQSCIFHTIYYTNENILVCAPAGAGKTNIAMISILHEALAAEVTSTFSHRLSPLNMAERTYWRHATF</sequence>
<protein>
    <recommendedName>
        <fullName evidence="5">DEAD/DEAH-box helicase domain-containing protein</fullName>
    </recommendedName>
</protein>
<dbReference type="InterPro" id="IPR011545">
    <property type="entry name" value="DEAD/DEAH_box_helicase_dom"/>
</dbReference>
<dbReference type="GO" id="GO:0005524">
    <property type="term" value="F:ATP binding"/>
    <property type="evidence" value="ECO:0007669"/>
    <property type="project" value="UniProtKB-KW"/>
</dbReference>
<feature type="domain" description="DEAD/DEAH-box helicase" evidence="5">
    <location>
        <begin position="204"/>
        <end position="243"/>
    </location>
</feature>
<dbReference type="SUPFAM" id="SSF52540">
    <property type="entry name" value="P-loop containing nucleoside triphosphate hydrolases"/>
    <property type="match status" value="1"/>
</dbReference>
<dbReference type="InterPro" id="IPR050474">
    <property type="entry name" value="Hel308_SKI2-like"/>
</dbReference>
<evidence type="ECO:0000259" key="5">
    <source>
        <dbReference type="Pfam" id="PF00270"/>
    </source>
</evidence>
<dbReference type="GO" id="GO:0003676">
    <property type="term" value="F:nucleic acid binding"/>
    <property type="evidence" value="ECO:0007669"/>
    <property type="project" value="InterPro"/>
</dbReference>
<organism evidence="6 7">
    <name type="scientific">Prunus armeniaca</name>
    <name type="common">Apricot</name>
    <name type="synonym">Armeniaca vulgaris</name>
    <dbReference type="NCBI Taxonomy" id="36596"/>
    <lineage>
        <taxon>Eukaryota</taxon>
        <taxon>Viridiplantae</taxon>
        <taxon>Streptophyta</taxon>
        <taxon>Embryophyta</taxon>
        <taxon>Tracheophyta</taxon>
        <taxon>Spermatophyta</taxon>
        <taxon>Magnoliopsida</taxon>
        <taxon>eudicotyledons</taxon>
        <taxon>Gunneridae</taxon>
        <taxon>Pentapetalae</taxon>
        <taxon>rosids</taxon>
        <taxon>fabids</taxon>
        <taxon>Rosales</taxon>
        <taxon>Rosaceae</taxon>
        <taxon>Amygdaloideae</taxon>
        <taxon>Amygdaleae</taxon>
        <taxon>Prunus</taxon>
    </lineage>
</organism>